<dbReference type="InterPro" id="IPR000182">
    <property type="entry name" value="GNAT_dom"/>
</dbReference>
<dbReference type="Gene3D" id="3.40.630.30">
    <property type="match status" value="1"/>
</dbReference>
<gene>
    <name evidence="1" type="ORF">FA707_09845</name>
</gene>
<keyword evidence="1" id="KW-0808">Transferase</keyword>
<dbReference type="PANTHER" id="PTHR31435">
    <property type="entry name" value="PROTEIN NATD1"/>
    <property type="match status" value="1"/>
</dbReference>
<dbReference type="Pfam" id="PF14542">
    <property type="entry name" value="Acetyltransf_CG"/>
    <property type="match status" value="1"/>
</dbReference>
<proteinExistence type="predicted"/>
<dbReference type="InterPro" id="IPR031165">
    <property type="entry name" value="GNAT_YJDJ"/>
</dbReference>
<dbReference type="EMBL" id="CP039712">
    <property type="protein sequence ID" value="QCI87212.1"/>
    <property type="molecule type" value="Genomic_DNA"/>
</dbReference>
<dbReference type="AlphaFoldDB" id="A0A4D7CVG1"/>
<dbReference type="InterPro" id="IPR045057">
    <property type="entry name" value="Gcn5-rel_NAT"/>
</dbReference>
<dbReference type="PROSITE" id="PS51729">
    <property type="entry name" value="GNAT_YJDJ"/>
    <property type="match status" value="1"/>
</dbReference>
<evidence type="ECO:0000313" key="2">
    <source>
        <dbReference type="Proteomes" id="UP000298615"/>
    </source>
</evidence>
<dbReference type="OrthoDB" id="9793389at2"/>
<protein>
    <submittedName>
        <fullName evidence="1">N-acetyltransferase</fullName>
    </submittedName>
</protein>
<dbReference type="InterPro" id="IPR016181">
    <property type="entry name" value="Acyl_CoA_acyltransferase"/>
</dbReference>
<dbReference type="PROSITE" id="PS51186">
    <property type="entry name" value="GNAT"/>
    <property type="match status" value="1"/>
</dbReference>
<dbReference type="RefSeq" id="WP_136954034.1">
    <property type="nucleotide sequence ID" value="NZ_CP039712.1"/>
</dbReference>
<sequence>MEIKQVDQTFVLYDNHQEIGKLTFVPHNEQVIDANHTFIIPEYRGQDLGLRLVEALTDYARHEHLQVLPSCPYVAKVFSAEEHYHDIWYQGE</sequence>
<name>A0A4D7CVG1_9ENTE</name>
<reference evidence="1 2" key="1">
    <citation type="submission" date="2019-04" db="EMBL/GenBank/DDBJ databases">
        <title>Vagococcus sp. nov., isolated from faeces of yaks (Bos grunniens).</title>
        <authorList>
            <person name="Ge Y."/>
        </authorList>
    </citation>
    <scope>NUCLEOTIDE SEQUENCE [LARGE SCALE GENOMIC DNA]</scope>
    <source>
        <strain evidence="1 2">MN-17</strain>
    </source>
</reference>
<dbReference type="Proteomes" id="UP000298615">
    <property type="component" value="Chromosome"/>
</dbReference>
<evidence type="ECO:0000313" key="1">
    <source>
        <dbReference type="EMBL" id="QCI87212.1"/>
    </source>
</evidence>
<accession>A0A4D7CVG1</accession>
<organism evidence="1 2">
    <name type="scientific">Vagococcus zengguangii</name>
    <dbReference type="NCBI Taxonomy" id="2571750"/>
    <lineage>
        <taxon>Bacteria</taxon>
        <taxon>Bacillati</taxon>
        <taxon>Bacillota</taxon>
        <taxon>Bacilli</taxon>
        <taxon>Lactobacillales</taxon>
        <taxon>Enterococcaceae</taxon>
        <taxon>Vagococcus</taxon>
    </lineage>
</organism>
<dbReference type="KEGG" id="vao:FA707_09845"/>
<dbReference type="SUPFAM" id="SSF55729">
    <property type="entry name" value="Acyl-CoA N-acyltransferases (Nat)"/>
    <property type="match status" value="1"/>
</dbReference>
<dbReference type="CDD" id="cd04301">
    <property type="entry name" value="NAT_SF"/>
    <property type="match status" value="1"/>
</dbReference>
<keyword evidence="2" id="KW-1185">Reference proteome</keyword>
<dbReference type="PANTHER" id="PTHR31435:SF10">
    <property type="entry name" value="BSR4717 PROTEIN"/>
    <property type="match status" value="1"/>
</dbReference>
<dbReference type="GO" id="GO:0016747">
    <property type="term" value="F:acyltransferase activity, transferring groups other than amino-acyl groups"/>
    <property type="evidence" value="ECO:0007669"/>
    <property type="project" value="InterPro"/>
</dbReference>